<reference evidence="3 4" key="1">
    <citation type="submission" date="2016-11" db="EMBL/GenBank/DDBJ databases">
        <title>Rahnella oryzae sp. nov., isolated from rice root.</title>
        <authorList>
            <person name="Zhang X.-X."/>
            <person name="Zhang J."/>
        </authorList>
    </citation>
    <scope>NUCLEOTIDE SEQUENCE [LARGE SCALE GENOMIC DNA]</scope>
    <source>
        <strain evidence="3 4">J11-6</strain>
    </source>
</reference>
<evidence type="ECO:0000259" key="2">
    <source>
        <dbReference type="Pfam" id="PF17185"/>
    </source>
</evidence>
<evidence type="ECO:0000256" key="1">
    <source>
        <dbReference type="SAM" id="SignalP"/>
    </source>
</evidence>
<dbReference type="Proteomes" id="UP000216021">
    <property type="component" value="Unassembled WGS sequence"/>
</dbReference>
<protein>
    <submittedName>
        <fullName evidence="3">Copper homeostasis/adhesion lipoprotein NlpE</fullName>
    </submittedName>
</protein>
<dbReference type="Gene3D" id="2.40.128.640">
    <property type="match status" value="1"/>
</dbReference>
<dbReference type="OrthoDB" id="5348860at2"/>
<feature type="domain" description="NlpE C-terminal OB" evidence="2">
    <location>
        <begin position="137"/>
        <end position="227"/>
    </location>
</feature>
<name>A0A1S8CFT9_9GAMM</name>
<dbReference type="Gene3D" id="2.40.50.540">
    <property type="match status" value="1"/>
</dbReference>
<dbReference type="AlphaFoldDB" id="A0A1S8CFT9"/>
<dbReference type="InterPro" id="IPR033450">
    <property type="entry name" value="NlpE_C"/>
</dbReference>
<feature type="signal peptide" evidence="1">
    <location>
        <begin position="1"/>
        <end position="19"/>
    </location>
</feature>
<dbReference type="Pfam" id="PF04170">
    <property type="entry name" value="NlpE"/>
    <property type="match status" value="1"/>
</dbReference>
<feature type="chain" id="PRO_5012526471" evidence="1">
    <location>
        <begin position="20"/>
        <end position="229"/>
    </location>
</feature>
<dbReference type="STRING" id="2034155.BMI79_18715"/>
<gene>
    <name evidence="3" type="ORF">BMI79_18715</name>
</gene>
<dbReference type="RefSeq" id="WP_076943718.1">
    <property type="nucleotide sequence ID" value="NZ_MOXD01000012.1"/>
</dbReference>
<accession>A0A1S8CFT9</accession>
<keyword evidence="4" id="KW-1185">Reference proteome</keyword>
<dbReference type="Pfam" id="PF17185">
    <property type="entry name" value="NlpE_C"/>
    <property type="match status" value="1"/>
</dbReference>
<organism evidence="3 4">
    <name type="scientific">Serratia oryzae</name>
    <dbReference type="NCBI Taxonomy" id="2034155"/>
    <lineage>
        <taxon>Bacteria</taxon>
        <taxon>Pseudomonadati</taxon>
        <taxon>Pseudomonadota</taxon>
        <taxon>Gammaproteobacteria</taxon>
        <taxon>Enterobacterales</taxon>
        <taxon>Yersiniaceae</taxon>
        <taxon>Serratia</taxon>
    </lineage>
</organism>
<dbReference type="EMBL" id="MOXD01000012">
    <property type="protein sequence ID" value="OMQ20474.1"/>
    <property type="molecule type" value="Genomic_DNA"/>
</dbReference>
<dbReference type="NCBIfam" id="NF007814">
    <property type="entry name" value="PRK10523.1"/>
    <property type="match status" value="1"/>
</dbReference>
<comment type="caution">
    <text evidence="3">The sequence shown here is derived from an EMBL/GenBank/DDBJ whole genome shotgun (WGS) entry which is preliminary data.</text>
</comment>
<evidence type="ECO:0000313" key="4">
    <source>
        <dbReference type="Proteomes" id="UP000216021"/>
    </source>
</evidence>
<proteinExistence type="predicted"/>
<dbReference type="InterPro" id="IPR038139">
    <property type="entry name" value="NlpE_C_sf"/>
</dbReference>
<evidence type="ECO:0000313" key="3">
    <source>
        <dbReference type="EMBL" id="OMQ20474.1"/>
    </source>
</evidence>
<keyword evidence="3" id="KW-0449">Lipoprotein</keyword>
<keyword evidence="1" id="KW-0732">Signal</keyword>
<dbReference type="InterPro" id="IPR007298">
    <property type="entry name" value="Cu-R_lipoprotein_NlpE"/>
</dbReference>
<dbReference type="PROSITE" id="PS51257">
    <property type="entry name" value="PROKAR_LIPOPROTEIN"/>
    <property type="match status" value="1"/>
</dbReference>
<sequence>MKTITIVLFLAAGVLSLLGCNSQYQPKEQPLQPMQQSYEGVLPCADCGGIDTTLFLDKDGTFILQETYRGTKDGDQTFASYGQWARTADRLVLTEGSGEKRYFRPVGKNLQMLDRNGAPITSELNYTLSPSEQPLPKTPMPLRGLYTYFADAAVFKDCATGKTFPVVNNIALEKGYLKARKAPGEPVFLMLNGHFSVQPSMEEGLTQKALVPEPGGKVTFDNSKDCNSH</sequence>